<evidence type="ECO:0008006" key="4">
    <source>
        <dbReference type="Google" id="ProtNLM"/>
    </source>
</evidence>
<protein>
    <recommendedName>
        <fullName evidence="4">TIGR04219 family outer membrane beta-barrel protein</fullName>
    </recommendedName>
</protein>
<evidence type="ECO:0000256" key="1">
    <source>
        <dbReference type="SAM" id="SignalP"/>
    </source>
</evidence>
<evidence type="ECO:0000313" key="2">
    <source>
        <dbReference type="EMBL" id="PSV00528.1"/>
    </source>
</evidence>
<accession>A0A2T3KLD0</accession>
<name>A0A2T3KLD0_9GAMM</name>
<dbReference type="NCBIfam" id="TIGR04219">
    <property type="entry name" value="OMP_w_GlyGly"/>
    <property type="match status" value="1"/>
</dbReference>
<dbReference type="EMBL" id="PYNF01000003">
    <property type="protein sequence ID" value="PSV00528.1"/>
    <property type="molecule type" value="Genomic_DNA"/>
</dbReference>
<dbReference type="Proteomes" id="UP000241426">
    <property type="component" value="Unassembled WGS sequence"/>
</dbReference>
<comment type="caution">
    <text evidence="2">The sequence shown here is derived from an EMBL/GenBank/DDBJ whole genome shotgun (WGS) entry which is preliminary data.</text>
</comment>
<feature type="chain" id="PRO_5015673109" description="TIGR04219 family outer membrane beta-barrel protein" evidence="1">
    <location>
        <begin position="22"/>
        <end position="222"/>
    </location>
</feature>
<reference evidence="2 3" key="1">
    <citation type="submission" date="2018-01" db="EMBL/GenBank/DDBJ databases">
        <title>Whole genome sequencing of Histamine producing bacteria.</title>
        <authorList>
            <person name="Butler K."/>
        </authorList>
    </citation>
    <scope>NUCLEOTIDE SEQUENCE [LARGE SCALE GENOMIC DNA]</scope>
    <source>
        <strain evidence="2 3">FS-7.2</strain>
    </source>
</reference>
<keyword evidence="1" id="KW-0732">Signal</keyword>
<sequence length="222" mass="23941">MKNKTILAAIIAALVPMTSFADELGGSVDLGMWNSTQQSAGGSDSHKEVFIAEGQFEHFIPLIPNVRFDTLSISNNDVKVSQTALTGYYQIFDNSLLNVDVGAGLTVAYDGSFANLKDARKTVSNFKGNTAKVNDVMPHIYAGVRVAVPFIEDLSVFGNGYKYTNGRSNGYDVKAGVQYDVGLAHVAKLRLKAGYRQIEGNFLNDMQSLNSKGAFVSVGIQV</sequence>
<evidence type="ECO:0000313" key="3">
    <source>
        <dbReference type="Proteomes" id="UP000241426"/>
    </source>
</evidence>
<feature type="signal peptide" evidence="1">
    <location>
        <begin position="1"/>
        <end position="21"/>
    </location>
</feature>
<proteinExistence type="predicted"/>
<organism evidence="2 3">
    <name type="scientific">Photobacterium kishitanii</name>
    <dbReference type="NCBI Taxonomy" id="318456"/>
    <lineage>
        <taxon>Bacteria</taxon>
        <taxon>Pseudomonadati</taxon>
        <taxon>Pseudomonadota</taxon>
        <taxon>Gammaproteobacteria</taxon>
        <taxon>Vibrionales</taxon>
        <taxon>Vibrionaceae</taxon>
        <taxon>Photobacterium</taxon>
    </lineage>
</organism>
<dbReference type="RefSeq" id="WP_107289158.1">
    <property type="nucleotide sequence ID" value="NZ_PYNF01000003.1"/>
</dbReference>
<dbReference type="InterPro" id="IPR026387">
    <property type="entry name" value="OMP_w_GlyGly"/>
</dbReference>
<gene>
    <name evidence="2" type="ORF">C9J27_05180</name>
</gene>
<dbReference type="AlphaFoldDB" id="A0A2T3KLD0"/>